<protein>
    <recommendedName>
        <fullName evidence="3">DUF4421 domain-containing protein</fullName>
    </recommendedName>
</protein>
<dbReference type="AlphaFoldDB" id="A0A1I5JGB3"/>
<dbReference type="InterPro" id="IPR025535">
    <property type="entry name" value="DUF4421"/>
</dbReference>
<dbReference type="Proteomes" id="UP000199564">
    <property type="component" value="Unassembled WGS sequence"/>
</dbReference>
<evidence type="ECO:0000313" key="1">
    <source>
        <dbReference type="EMBL" id="SFO71406.1"/>
    </source>
</evidence>
<proteinExistence type="predicted"/>
<accession>A0A1I5JGB3</accession>
<dbReference type="Pfam" id="PF14391">
    <property type="entry name" value="DUF4421"/>
    <property type="match status" value="1"/>
</dbReference>
<gene>
    <name evidence="1" type="ORF">SAMN04488519_11267</name>
</gene>
<evidence type="ECO:0008006" key="3">
    <source>
        <dbReference type="Google" id="ProtNLM"/>
    </source>
</evidence>
<sequence length="340" mass="38935">MAFRRILLFLIFFSVLVFEPVIGQKFKLDSNYVEETPELFSLRFYFSKKYTDLIQKTADGSTYRFQPNSGNNLGIGFTYQKLTLNLAMPVGFLNPDRQQDWPLYLDLQAHLYPKNMIIDVFGQFYNGYSIPSDFLSNSDSPYLREDIKLRKLGLNFNYLFNGEQLSLMAAFNQSFIQKRSAFSPFVGFEVYGGSIKGDSLLLPAFENQRESNFSSNRSFQVGPNAGLAGTLVFGGGFFLTGVFSGNLSLAYAQWNGSSDLDQWGIVPTYFLRGFFGYNSRKFSINANYVLKNNQMVRLDNFDLSKETGNYRINFIYKFQPGEGFKRGFSKINPLRLIKKD</sequence>
<dbReference type="RefSeq" id="WP_091655441.1">
    <property type="nucleotide sequence ID" value="NZ_FOVW01000012.1"/>
</dbReference>
<keyword evidence="2" id="KW-1185">Reference proteome</keyword>
<evidence type="ECO:0000313" key="2">
    <source>
        <dbReference type="Proteomes" id="UP000199564"/>
    </source>
</evidence>
<dbReference type="STRING" id="226506.SAMN04488519_11267"/>
<dbReference type="EMBL" id="FOVW01000012">
    <property type="protein sequence ID" value="SFO71406.1"/>
    <property type="molecule type" value="Genomic_DNA"/>
</dbReference>
<name>A0A1I5JGB3_9BACT</name>
<reference evidence="2" key="1">
    <citation type="submission" date="2016-10" db="EMBL/GenBank/DDBJ databases">
        <authorList>
            <person name="Varghese N."/>
            <person name="Submissions S."/>
        </authorList>
    </citation>
    <scope>NUCLEOTIDE SEQUENCE [LARGE SCALE GENOMIC DNA]</scope>
    <source>
        <strain evidence="2">DSM 15282</strain>
    </source>
</reference>
<organism evidence="1 2">
    <name type="scientific">Algoriphagus ornithinivorans</name>
    <dbReference type="NCBI Taxonomy" id="226506"/>
    <lineage>
        <taxon>Bacteria</taxon>
        <taxon>Pseudomonadati</taxon>
        <taxon>Bacteroidota</taxon>
        <taxon>Cytophagia</taxon>
        <taxon>Cytophagales</taxon>
        <taxon>Cyclobacteriaceae</taxon>
        <taxon>Algoriphagus</taxon>
    </lineage>
</organism>